<name>A0A7R9P3U6_TIMCA</name>
<dbReference type="EMBL" id="OE179550">
    <property type="protein sequence ID" value="CAD7569127.1"/>
    <property type="molecule type" value="Genomic_DNA"/>
</dbReference>
<proteinExistence type="predicted"/>
<reference evidence="2" key="1">
    <citation type="submission" date="2020-11" db="EMBL/GenBank/DDBJ databases">
        <authorList>
            <person name="Tran Van P."/>
        </authorList>
    </citation>
    <scope>NUCLEOTIDE SEQUENCE</scope>
</reference>
<sequence>MQKAKCKCRYQCKNIARKVKTQHFEKFYILARQAQGSSRIDQVKHVQRRLHGKYEDPRQSRRHATVFYTILDAIPQSSAVAHSPAHSQRPRGVSLVPRLFWASRVVYTHAPRASGATSRRGLKAGATDGGRGVCGRSHAPSPSLRRSTQGECDVMRSDCRAICDHMEEVTAAADTNKAGRTLPALHDVNSIISQAGDQLTNFEDFTRN</sequence>
<accession>A0A7R9P3U6</accession>
<evidence type="ECO:0000256" key="1">
    <source>
        <dbReference type="SAM" id="MobiDB-lite"/>
    </source>
</evidence>
<gene>
    <name evidence="2" type="ORF">TCMB3V08_LOCUS1876</name>
</gene>
<organism evidence="2">
    <name type="scientific">Timema californicum</name>
    <name type="common">California timema</name>
    <name type="synonym">Walking stick</name>
    <dbReference type="NCBI Taxonomy" id="61474"/>
    <lineage>
        <taxon>Eukaryota</taxon>
        <taxon>Metazoa</taxon>
        <taxon>Ecdysozoa</taxon>
        <taxon>Arthropoda</taxon>
        <taxon>Hexapoda</taxon>
        <taxon>Insecta</taxon>
        <taxon>Pterygota</taxon>
        <taxon>Neoptera</taxon>
        <taxon>Polyneoptera</taxon>
        <taxon>Phasmatodea</taxon>
        <taxon>Timematodea</taxon>
        <taxon>Timematoidea</taxon>
        <taxon>Timematidae</taxon>
        <taxon>Timema</taxon>
    </lineage>
</organism>
<evidence type="ECO:0000313" key="2">
    <source>
        <dbReference type="EMBL" id="CAD7569127.1"/>
    </source>
</evidence>
<dbReference type="AlphaFoldDB" id="A0A7R9P3U6"/>
<feature type="region of interest" description="Disordered" evidence="1">
    <location>
        <begin position="114"/>
        <end position="149"/>
    </location>
</feature>
<protein>
    <submittedName>
        <fullName evidence="2">(California timema) hypothetical protein</fullName>
    </submittedName>
</protein>